<evidence type="ECO:0000256" key="1">
    <source>
        <dbReference type="SAM" id="MobiDB-lite"/>
    </source>
</evidence>
<sequence length="100" mass="10953">GRPDRLRRPPPQPLPVLPHLPARRPAATGGPRQPLPRPDGAARGGLQDRRRATRRPPLQRLRGRPPDAGRRRRRPGRAAEAAAFRRGCGRAGGRGGSHRL</sequence>
<feature type="non-terminal residue" evidence="2">
    <location>
        <position position="100"/>
    </location>
</feature>
<dbReference type="AlphaFoldDB" id="A0A6J4VDH6"/>
<evidence type="ECO:0000313" key="2">
    <source>
        <dbReference type="EMBL" id="CAA9572531.1"/>
    </source>
</evidence>
<gene>
    <name evidence="2" type="ORF">AVDCRST_MAG59-3695</name>
</gene>
<proteinExistence type="predicted"/>
<feature type="region of interest" description="Disordered" evidence="1">
    <location>
        <begin position="1"/>
        <end position="100"/>
    </location>
</feature>
<protein>
    <submittedName>
        <fullName evidence="2">Uncharacterized protein</fullName>
    </submittedName>
</protein>
<accession>A0A6J4VDH6</accession>
<organism evidence="2">
    <name type="scientific">uncultured Thermomicrobiales bacterium</name>
    <dbReference type="NCBI Taxonomy" id="1645740"/>
    <lineage>
        <taxon>Bacteria</taxon>
        <taxon>Pseudomonadati</taxon>
        <taxon>Thermomicrobiota</taxon>
        <taxon>Thermomicrobia</taxon>
        <taxon>Thermomicrobiales</taxon>
        <taxon>environmental samples</taxon>
    </lineage>
</organism>
<feature type="compositionally biased region" description="Pro residues" evidence="1">
    <location>
        <begin position="9"/>
        <end position="18"/>
    </location>
</feature>
<dbReference type="EMBL" id="CADCWF010000268">
    <property type="protein sequence ID" value="CAA9572531.1"/>
    <property type="molecule type" value="Genomic_DNA"/>
</dbReference>
<name>A0A6J4VDH6_9BACT</name>
<feature type="non-terminal residue" evidence="2">
    <location>
        <position position="1"/>
    </location>
</feature>
<feature type="compositionally biased region" description="Gly residues" evidence="1">
    <location>
        <begin position="89"/>
        <end position="100"/>
    </location>
</feature>
<reference evidence="2" key="1">
    <citation type="submission" date="2020-02" db="EMBL/GenBank/DDBJ databases">
        <authorList>
            <person name="Meier V. D."/>
        </authorList>
    </citation>
    <scope>NUCLEOTIDE SEQUENCE</scope>
    <source>
        <strain evidence="2">AVDCRST_MAG59</strain>
    </source>
</reference>